<dbReference type="Proteomes" id="UP000217790">
    <property type="component" value="Unassembled WGS sequence"/>
</dbReference>
<evidence type="ECO:0000313" key="2">
    <source>
        <dbReference type="Proteomes" id="UP000217790"/>
    </source>
</evidence>
<dbReference type="AlphaFoldDB" id="A0A2H3CAA8"/>
<name>A0A2H3CAA8_ARMGA</name>
<sequence length="102" mass="11660">MRYCGRLSFKWAAIATSRVSVDVWRPDFSTCMKEEHQLLLFELVRRVPPLSVTIPVPLFPFPCLHVQFLCIVLPVFAFPCSRVSPVRIHGLDCYAPSLHTCV</sequence>
<dbReference type="InParanoid" id="A0A2H3CAA8"/>
<reference evidence="2" key="1">
    <citation type="journal article" date="2017" name="Nat. Ecol. Evol.">
        <title>Genome expansion and lineage-specific genetic innovations in the forest pathogenic fungi Armillaria.</title>
        <authorList>
            <person name="Sipos G."/>
            <person name="Prasanna A.N."/>
            <person name="Walter M.C."/>
            <person name="O'Connor E."/>
            <person name="Balint B."/>
            <person name="Krizsan K."/>
            <person name="Kiss B."/>
            <person name="Hess J."/>
            <person name="Varga T."/>
            <person name="Slot J."/>
            <person name="Riley R."/>
            <person name="Boka B."/>
            <person name="Rigling D."/>
            <person name="Barry K."/>
            <person name="Lee J."/>
            <person name="Mihaltcheva S."/>
            <person name="LaButti K."/>
            <person name="Lipzen A."/>
            <person name="Waldron R."/>
            <person name="Moloney N.M."/>
            <person name="Sperisen C."/>
            <person name="Kredics L."/>
            <person name="Vagvoelgyi C."/>
            <person name="Patrignani A."/>
            <person name="Fitzpatrick D."/>
            <person name="Nagy I."/>
            <person name="Doyle S."/>
            <person name="Anderson J.B."/>
            <person name="Grigoriev I.V."/>
            <person name="Gueldener U."/>
            <person name="Muensterkoetter M."/>
            <person name="Nagy L.G."/>
        </authorList>
    </citation>
    <scope>NUCLEOTIDE SEQUENCE [LARGE SCALE GENOMIC DNA]</scope>
    <source>
        <strain evidence="2">Ar21-2</strain>
    </source>
</reference>
<proteinExistence type="predicted"/>
<dbReference type="EMBL" id="KZ293755">
    <property type="protein sequence ID" value="PBK80011.1"/>
    <property type="molecule type" value="Genomic_DNA"/>
</dbReference>
<organism evidence="1 2">
    <name type="scientific">Armillaria gallica</name>
    <name type="common">Bulbous honey fungus</name>
    <name type="synonym">Armillaria bulbosa</name>
    <dbReference type="NCBI Taxonomy" id="47427"/>
    <lineage>
        <taxon>Eukaryota</taxon>
        <taxon>Fungi</taxon>
        <taxon>Dikarya</taxon>
        <taxon>Basidiomycota</taxon>
        <taxon>Agaricomycotina</taxon>
        <taxon>Agaricomycetes</taxon>
        <taxon>Agaricomycetidae</taxon>
        <taxon>Agaricales</taxon>
        <taxon>Marasmiineae</taxon>
        <taxon>Physalacriaceae</taxon>
        <taxon>Armillaria</taxon>
    </lineage>
</organism>
<evidence type="ECO:0000313" key="1">
    <source>
        <dbReference type="EMBL" id="PBK80011.1"/>
    </source>
</evidence>
<accession>A0A2H3CAA8</accession>
<protein>
    <submittedName>
        <fullName evidence="1">Uncharacterized protein</fullName>
    </submittedName>
</protein>
<gene>
    <name evidence="1" type="ORF">ARMGADRAFT_96078</name>
</gene>
<keyword evidence="2" id="KW-1185">Reference proteome</keyword>